<proteinExistence type="predicted"/>
<reference evidence="1" key="1">
    <citation type="journal article" date="2015" name="Nature">
        <title>Complex archaea that bridge the gap between prokaryotes and eukaryotes.</title>
        <authorList>
            <person name="Spang A."/>
            <person name="Saw J.H."/>
            <person name="Jorgensen S.L."/>
            <person name="Zaremba-Niedzwiedzka K."/>
            <person name="Martijn J."/>
            <person name="Lind A.E."/>
            <person name="van Eijk R."/>
            <person name="Schleper C."/>
            <person name="Guy L."/>
            <person name="Ettema T.J."/>
        </authorList>
    </citation>
    <scope>NUCLEOTIDE SEQUENCE</scope>
</reference>
<dbReference type="AlphaFoldDB" id="A0A0F9BII1"/>
<comment type="caution">
    <text evidence="1">The sequence shown here is derived from an EMBL/GenBank/DDBJ whole genome shotgun (WGS) entry which is preliminary data.</text>
</comment>
<dbReference type="EMBL" id="LAZR01051869">
    <property type="protein sequence ID" value="KKK84236.1"/>
    <property type="molecule type" value="Genomic_DNA"/>
</dbReference>
<gene>
    <name evidence="1" type="ORF">LCGC14_2785370</name>
</gene>
<sequence length="89" mass="9973">FTQENWEKEIATRLNVLRHQVSAAAGAIRTGLQAMRAEDLPVSPGFIYIEVIPWVYACAASIPGVDRQAFFSAFMHKQAINFGRQDEGY</sequence>
<feature type="non-terminal residue" evidence="1">
    <location>
        <position position="1"/>
    </location>
</feature>
<evidence type="ECO:0000313" key="1">
    <source>
        <dbReference type="EMBL" id="KKK84236.1"/>
    </source>
</evidence>
<name>A0A0F9BII1_9ZZZZ</name>
<accession>A0A0F9BII1</accession>
<organism evidence="1">
    <name type="scientific">marine sediment metagenome</name>
    <dbReference type="NCBI Taxonomy" id="412755"/>
    <lineage>
        <taxon>unclassified sequences</taxon>
        <taxon>metagenomes</taxon>
        <taxon>ecological metagenomes</taxon>
    </lineage>
</organism>
<protein>
    <submittedName>
        <fullName evidence="1">Uncharacterized protein</fullName>
    </submittedName>
</protein>